<keyword evidence="3 6" id="KW-0812">Transmembrane</keyword>
<dbReference type="InterPro" id="IPR050833">
    <property type="entry name" value="Poly_Biosynth_Transport"/>
</dbReference>
<feature type="transmembrane region" description="Helical" evidence="6">
    <location>
        <begin position="60"/>
        <end position="81"/>
    </location>
</feature>
<feature type="transmembrane region" description="Helical" evidence="6">
    <location>
        <begin position="289"/>
        <end position="309"/>
    </location>
</feature>
<feature type="transmembrane region" description="Helical" evidence="6">
    <location>
        <begin position="102"/>
        <end position="128"/>
    </location>
</feature>
<comment type="subcellular location">
    <subcellularLocation>
        <location evidence="1">Cell membrane</location>
        <topology evidence="1">Multi-pass membrane protein</topology>
    </subcellularLocation>
</comment>
<keyword evidence="4 6" id="KW-1133">Transmembrane helix</keyword>
<reference evidence="7 8" key="1">
    <citation type="submission" date="2020-10" db="EMBL/GenBank/DDBJ databases">
        <title>Mucilaginibacter mali sp. nov., isolated from rhizosphere soil of apple orchard.</title>
        <authorList>
            <person name="Lee J.-S."/>
            <person name="Kim H.S."/>
            <person name="Kim J.-S."/>
        </authorList>
    </citation>
    <scope>NUCLEOTIDE SEQUENCE [LARGE SCALE GENOMIC DNA]</scope>
    <source>
        <strain evidence="7 8">KCTC 23157</strain>
    </source>
</reference>
<keyword evidence="5 6" id="KW-0472">Membrane</keyword>
<organism evidence="7 8">
    <name type="scientific">Mucilaginibacter boryungensis</name>
    <dbReference type="NCBI Taxonomy" id="768480"/>
    <lineage>
        <taxon>Bacteria</taxon>
        <taxon>Pseudomonadati</taxon>
        <taxon>Bacteroidota</taxon>
        <taxon>Sphingobacteriia</taxon>
        <taxon>Sphingobacteriales</taxon>
        <taxon>Sphingobacteriaceae</taxon>
        <taxon>Mucilaginibacter</taxon>
    </lineage>
</organism>
<dbReference type="PANTHER" id="PTHR30250:SF26">
    <property type="entry name" value="PSMA PROTEIN"/>
    <property type="match status" value="1"/>
</dbReference>
<name>A0ABR9XKI1_9SPHI</name>
<feature type="transmembrane region" description="Helical" evidence="6">
    <location>
        <begin position="31"/>
        <end position="54"/>
    </location>
</feature>
<feature type="transmembrane region" description="Helical" evidence="6">
    <location>
        <begin position="368"/>
        <end position="388"/>
    </location>
</feature>
<evidence type="ECO:0000256" key="6">
    <source>
        <dbReference type="SAM" id="Phobius"/>
    </source>
</evidence>
<dbReference type="RefSeq" id="WP_194107335.1">
    <property type="nucleotide sequence ID" value="NZ_JADFFM010000002.1"/>
</dbReference>
<accession>A0ABR9XKI1</accession>
<proteinExistence type="predicted"/>
<dbReference type="PANTHER" id="PTHR30250">
    <property type="entry name" value="PST FAMILY PREDICTED COLANIC ACID TRANSPORTER"/>
    <property type="match status" value="1"/>
</dbReference>
<evidence type="ECO:0000313" key="7">
    <source>
        <dbReference type="EMBL" id="MBE9667898.1"/>
    </source>
</evidence>
<protein>
    <submittedName>
        <fullName evidence="7">Oligosaccharide flippase family protein</fullName>
    </submittedName>
</protein>
<feature type="transmembrane region" description="Helical" evidence="6">
    <location>
        <begin position="208"/>
        <end position="228"/>
    </location>
</feature>
<feature type="transmembrane region" description="Helical" evidence="6">
    <location>
        <begin position="421"/>
        <end position="442"/>
    </location>
</feature>
<feature type="transmembrane region" description="Helical" evidence="6">
    <location>
        <begin position="395"/>
        <end position="415"/>
    </location>
</feature>
<keyword evidence="8" id="KW-1185">Reference proteome</keyword>
<feature type="transmembrane region" description="Helical" evidence="6">
    <location>
        <begin position="249"/>
        <end position="269"/>
    </location>
</feature>
<dbReference type="EMBL" id="JADFFM010000002">
    <property type="protein sequence ID" value="MBE9667898.1"/>
    <property type="molecule type" value="Genomic_DNA"/>
</dbReference>
<evidence type="ECO:0000256" key="2">
    <source>
        <dbReference type="ARBA" id="ARBA00022475"/>
    </source>
</evidence>
<keyword evidence="2" id="KW-1003">Cell membrane</keyword>
<feature type="transmembrane region" description="Helical" evidence="6">
    <location>
        <begin position="148"/>
        <end position="165"/>
    </location>
</feature>
<evidence type="ECO:0000256" key="3">
    <source>
        <dbReference type="ARBA" id="ARBA00022692"/>
    </source>
</evidence>
<dbReference type="InterPro" id="IPR002797">
    <property type="entry name" value="Polysacc_synth"/>
</dbReference>
<feature type="transmembrane region" description="Helical" evidence="6">
    <location>
        <begin position="177"/>
        <end position="196"/>
    </location>
</feature>
<evidence type="ECO:0000256" key="1">
    <source>
        <dbReference type="ARBA" id="ARBA00004651"/>
    </source>
</evidence>
<sequence length="458" mass="51256">MDRLRKFIPAQIVDKFSAKDEKSKVVLRNAFFSFFIKGVNIAVNFLTIPLVLSFLNTTQYGIWLTLTAVLSWFALFDLGFGNGLRNRLTAAVALKKYDEARVYVSTTYAALSVIFGLLLIIFLVANQFINWPKVFNAPLNIKGDLDGAVLYAISLLFVQFVLRLINTVMLSFQRSALADLTNTLVQVFILIGLYFLKVLHLNSLTCVAAIYASVPVLVFLITSIVLYTKKYRSIRPSVTHIKVTHIKSLLNLGLSFFIIQIAALVLYASDNFIIAQFFTPANVTTYNIAFKYFSVTNIIFTIALVPFWSMTTKALAENDWSWIKTALKRLLMIWCALIVIELIQFAFANPLYDIWTQGKVVVPTSLSLIMLLYFITMNCGVIFANFLNGVGKVKIQLLTAIVSMVLNIPIAIVLIKVFHFGIIGIPIATITTMIGSITFSILQTNKLLANSATGIWNK</sequence>
<feature type="transmembrane region" description="Helical" evidence="6">
    <location>
        <begin position="330"/>
        <end position="348"/>
    </location>
</feature>
<evidence type="ECO:0000256" key="5">
    <source>
        <dbReference type="ARBA" id="ARBA00023136"/>
    </source>
</evidence>
<evidence type="ECO:0000256" key="4">
    <source>
        <dbReference type="ARBA" id="ARBA00022989"/>
    </source>
</evidence>
<gene>
    <name evidence="7" type="ORF">IRJ18_16105</name>
</gene>
<evidence type="ECO:0000313" key="8">
    <source>
        <dbReference type="Proteomes" id="UP000632774"/>
    </source>
</evidence>
<dbReference type="Proteomes" id="UP000632774">
    <property type="component" value="Unassembled WGS sequence"/>
</dbReference>
<comment type="caution">
    <text evidence="7">The sequence shown here is derived from an EMBL/GenBank/DDBJ whole genome shotgun (WGS) entry which is preliminary data.</text>
</comment>
<dbReference type="Pfam" id="PF01943">
    <property type="entry name" value="Polysacc_synt"/>
    <property type="match status" value="1"/>
</dbReference>